<organism evidence="2 3">
    <name type="scientific">Psychroflexus longus</name>
    <dbReference type="NCBI Taxonomy" id="2873596"/>
    <lineage>
        <taxon>Bacteria</taxon>
        <taxon>Pseudomonadati</taxon>
        <taxon>Bacteroidota</taxon>
        <taxon>Flavobacteriia</taxon>
        <taxon>Flavobacteriales</taxon>
        <taxon>Flavobacteriaceae</taxon>
        <taxon>Psychroflexus</taxon>
    </lineage>
</organism>
<keyword evidence="1" id="KW-0732">Signal</keyword>
<evidence type="ECO:0000256" key="1">
    <source>
        <dbReference type="SAM" id="SignalP"/>
    </source>
</evidence>
<sequence length="86" mass="9452">MKYFIFSIVMVFTVSTQAQNLAGAQVSFDSDRDNTGIGFKGVFGLSNSLSFSPDINYFFGSGNFATVNILTYNWAWLKGIILNSMG</sequence>
<name>A0ABS7XIN2_9FLAO</name>
<dbReference type="RefSeq" id="WP_224460951.1">
    <property type="nucleotide sequence ID" value="NZ_JAIQZE010000005.1"/>
</dbReference>
<protein>
    <recommendedName>
        <fullName evidence="4">Outer membrane protein beta-barrel domain-containing protein</fullName>
    </recommendedName>
</protein>
<proteinExistence type="predicted"/>
<gene>
    <name evidence="2" type="ORF">LB452_06665</name>
</gene>
<reference evidence="3" key="1">
    <citation type="submission" date="2023-07" db="EMBL/GenBank/DDBJ databases">
        <title>Novel species isolated from saline lakes on Tibetan Plateau.</title>
        <authorList>
            <person name="Lu H."/>
        </authorList>
    </citation>
    <scope>NUCLEOTIDE SEQUENCE [LARGE SCALE GENOMIC DNA]</scope>
    <source>
        <strain evidence="3">CAK8W</strain>
    </source>
</reference>
<evidence type="ECO:0008006" key="4">
    <source>
        <dbReference type="Google" id="ProtNLM"/>
    </source>
</evidence>
<evidence type="ECO:0000313" key="2">
    <source>
        <dbReference type="EMBL" id="MBZ9778600.1"/>
    </source>
</evidence>
<dbReference type="EMBL" id="JAIQZE010000005">
    <property type="protein sequence ID" value="MBZ9778600.1"/>
    <property type="molecule type" value="Genomic_DNA"/>
</dbReference>
<dbReference type="Proteomes" id="UP001199314">
    <property type="component" value="Unassembled WGS sequence"/>
</dbReference>
<keyword evidence="3" id="KW-1185">Reference proteome</keyword>
<feature type="chain" id="PRO_5046701237" description="Outer membrane protein beta-barrel domain-containing protein" evidence="1">
    <location>
        <begin position="19"/>
        <end position="86"/>
    </location>
</feature>
<accession>A0ABS7XIN2</accession>
<evidence type="ECO:0000313" key="3">
    <source>
        <dbReference type="Proteomes" id="UP001199314"/>
    </source>
</evidence>
<comment type="caution">
    <text evidence="2">The sequence shown here is derived from an EMBL/GenBank/DDBJ whole genome shotgun (WGS) entry which is preliminary data.</text>
</comment>
<feature type="signal peptide" evidence="1">
    <location>
        <begin position="1"/>
        <end position="18"/>
    </location>
</feature>